<organism evidence="1 2">
    <name type="scientific">Smallanthus sonchifolius</name>
    <dbReference type="NCBI Taxonomy" id="185202"/>
    <lineage>
        <taxon>Eukaryota</taxon>
        <taxon>Viridiplantae</taxon>
        <taxon>Streptophyta</taxon>
        <taxon>Embryophyta</taxon>
        <taxon>Tracheophyta</taxon>
        <taxon>Spermatophyta</taxon>
        <taxon>Magnoliopsida</taxon>
        <taxon>eudicotyledons</taxon>
        <taxon>Gunneridae</taxon>
        <taxon>Pentapetalae</taxon>
        <taxon>asterids</taxon>
        <taxon>campanulids</taxon>
        <taxon>Asterales</taxon>
        <taxon>Asteraceae</taxon>
        <taxon>Asteroideae</taxon>
        <taxon>Heliantheae alliance</taxon>
        <taxon>Millerieae</taxon>
        <taxon>Smallanthus</taxon>
    </lineage>
</organism>
<name>A0ACB9FWW6_9ASTR</name>
<reference evidence="2" key="1">
    <citation type="journal article" date="2022" name="Mol. Ecol. Resour.">
        <title>The genomes of chicory, endive, great burdock and yacon provide insights into Asteraceae palaeo-polyploidization history and plant inulin production.</title>
        <authorList>
            <person name="Fan W."/>
            <person name="Wang S."/>
            <person name="Wang H."/>
            <person name="Wang A."/>
            <person name="Jiang F."/>
            <person name="Liu H."/>
            <person name="Zhao H."/>
            <person name="Xu D."/>
            <person name="Zhang Y."/>
        </authorList>
    </citation>
    <scope>NUCLEOTIDE SEQUENCE [LARGE SCALE GENOMIC DNA]</scope>
    <source>
        <strain evidence="2">cv. Yunnan</strain>
    </source>
</reference>
<dbReference type="Proteomes" id="UP001056120">
    <property type="component" value="Linkage Group LG15"/>
</dbReference>
<dbReference type="EMBL" id="CM042032">
    <property type="protein sequence ID" value="KAI3775657.1"/>
    <property type="molecule type" value="Genomic_DNA"/>
</dbReference>
<keyword evidence="2" id="KW-1185">Reference proteome</keyword>
<protein>
    <submittedName>
        <fullName evidence="1">Uncharacterized protein</fullName>
    </submittedName>
</protein>
<proteinExistence type="predicted"/>
<accession>A0ACB9FWW6</accession>
<gene>
    <name evidence="1" type="ORF">L1987_45405</name>
</gene>
<evidence type="ECO:0000313" key="2">
    <source>
        <dbReference type="Proteomes" id="UP001056120"/>
    </source>
</evidence>
<reference evidence="1 2" key="2">
    <citation type="journal article" date="2022" name="Mol. Ecol. Resour.">
        <title>The genomes of chicory, endive, great burdock and yacon provide insights into Asteraceae paleo-polyploidization history and plant inulin production.</title>
        <authorList>
            <person name="Fan W."/>
            <person name="Wang S."/>
            <person name="Wang H."/>
            <person name="Wang A."/>
            <person name="Jiang F."/>
            <person name="Liu H."/>
            <person name="Zhao H."/>
            <person name="Xu D."/>
            <person name="Zhang Y."/>
        </authorList>
    </citation>
    <scope>NUCLEOTIDE SEQUENCE [LARGE SCALE GENOMIC DNA]</scope>
    <source>
        <strain evidence="2">cv. Yunnan</strain>
        <tissue evidence="1">Leaves</tissue>
    </source>
</reference>
<sequence length="194" mass="22612">MMNTVSLAIDAKEKKQIPMMQLSNESNIDPEFDPFNPFNVHRKYLVFQRVDDYQMTLKDWEVYRALVEARVEEAERETKRKRDGTHQNPIVQVGTERIIDPEFDPFNVHNNFLILDTGDGFGQLLALEYWESMRAFVDIRVKQAERETKRARAIATWDWENVVDLTKSPEHGEAVDFDVNETGDFNNTNAVDSV</sequence>
<evidence type="ECO:0000313" key="1">
    <source>
        <dbReference type="EMBL" id="KAI3775657.1"/>
    </source>
</evidence>
<comment type="caution">
    <text evidence="1">The sequence shown here is derived from an EMBL/GenBank/DDBJ whole genome shotgun (WGS) entry which is preliminary data.</text>
</comment>